<keyword evidence="9" id="KW-0808">Transferase</keyword>
<keyword evidence="4" id="KW-0663">Pyridoxal phosphate</keyword>
<reference evidence="9 10" key="1">
    <citation type="submission" date="2021-03" db="EMBL/GenBank/DDBJ databases">
        <title>Genomic Encyclopedia of Type Strains, Phase IV (KMG-IV): sequencing the most valuable type-strain genomes for metagenomic binning, comparative biology and taxonomic classification.</title>
        <authorList>
            <person name="Goeker M."/>
        </authorList>
    </citation>
    <scope>NUCLEOTIDE SEQUENCE [LARGE SCALE GENOMIC DNA]</scope>
    <source>
        <strain evidence="9 10">DSM 28650</strain>
    </source>
</reference>
<keyword evidence="3" id="KW-0479">Metal-binding</keyword>
<dbReference type="InterPro" id="IPR015424">
    <property type="entry name" value="PyrdxlP-dep_Trfase"/>
</dbReference>
<accession>A0ABS4K0N0</accession>
<feature type="domain" description="Aminotransferase class V" evidence="8">
    <location>
        <begin position="3"/>
        <end position="363"/>
    </location>
</feature>
<dbReference type="PANTHER" id="PTHR11601:SF50">
    <property type="entry name" value="CYSTEINE DESULFURASE ISCS 2-RELATED"/>
    <property type="match status" value="1"/>
</dbReference>
<comment type="caution">
    <text evidence="9">The sequence shown here is derived from an EMBL/GenBank/DDBJ whole genome shotgun (WGS) entry which is preliminary data.</text>
</comment>
<dbReference type="EC" id="2.8.1.7" evidence="9"/>
<dbReference type="Pfam" id="PF00266">
    <property type="entry name" value="Aminotran_5"/>
    <property type="match status" value="1"/>
</dbReference>
<evidence type="ECO:0000256" key="3">
    <source>
        <dbReference type="ARBA" id="ARBA00022723"/>
    </source>
</evidence>
<comment type="cofactor">
    <cofactor evidence="1 7">
        <name>pyridoxal 5'-phosphate</name>
        <dbReference type="ChEBI" id="CHEBI:597326"/>
    </cofactor>
</comment>
<evidence type="ECO:0000256" key="2">
    <source>
        <dbReference type="ARBA" id="ARBA00006490"/>
    </source>
</evidence>
<dbReference type="GO" id="GO:0031071">
    <property type="term" value="F:cysteine desulfurase activity"/>
    <property type="evidence" value="ECO:0007669"/>
    <property type="project" value="UniProtKB-EC"/>
</dbReference>
<dbReference type="PANTHER" id="PTHR11601">
    <property type="entry name" value="CYSTEINE DESULFURYLASE FAMILY MEMBER"/>
    <property type="match status" value="1"/>
</dbReference>
<comment type="similarity">
    <text evidence="2">Belongs to the class-V pyridoxal-phosphate-dependent aminotransferase family. NifS/IscS subfamily.</text>
</comment>
<evidence type="ECO:0000313" key="10">
    <source>
        <dbReference type="Proteomes" id="UP001519308"/>
    </source>
</evidence>
<protein>
    <submittedName>
        <fullName evidence="9">Cysteine desulfurase</fullName>
        <ecNumber evidence="9">2.8.1.7</ecNumber>
    </submittedName>
</protein>
<organism evidence="9 10">
    <name type="scientific">Clostridium punense</name>
    <dbReference type="NCBI Taxonomy" id="1054297"/>
    <lineage>
        <taxon>Bacteria</taxon>
        <taxon>Bacillati</taxon>
        <taxon>Bacillota</taxon>
        <taxon>Clostridia</taxon>
        <taxon>Eubacteriales</taxon>
        <taxon>Clostridiaceae</taxon>
        <taxon>Clostridium</taxon>
    </lineage>
</organism>
<dbReference type="Proteomes" id="UP001519308">
    <property type="component" value="Unassembled WGS sequence"/>
</dbReference>
<dbReference type="Gene3D" id="1.10.260.50">
    <property type="match status" value="1"/>
</dbReference>
<dbReference type="EMBL" id="JAGGLL010000003">
    <property type="protein sequence ID" value="MBP2020796.1"/>
    <property type="molecule type" value="Genomic_DNA"/>
</dbReference>
<dbReference type="Gene3D" id="3.90.1150.10">
    <property type="entry name" value="Aspartate Aminotransferase, domain 1"/>
    <property type="match status" value="1"/>
</dbReference>
<dbReference type="InterPro" id="IPR015421">
    <property type="entry name" value="PyrdxlP-dep_Trfase_major"/>
</dbReference>
<dbReference type="InterPro" id="IPR020578">
    <property type="entry name" value="Aminotrans_V_PyrdxlP_BS"/>
</dbReference>
<dbReference type="InterPro" id="IPR016454">
    <property type="entry name" value="Cysteine_dSase"/>
</dbReference>
<dbReference type="PIRSF" id="PIRSF005572">
    <property type="entry name" value="NifS"/>
    <property type="match status" value="1"/>
</dbReference>
<evidence type="ECO:0000256" key="7">
    <source>
        <dbReference type="RuleBase" id="RU004504"/>
    </source>
</evidence>
<evidence type="ECO:0000259" key="8">
    <source>
        <dbReference type="Pfam" id="PF00266"/>
    </source>
</evidence>
<keyword evidence="6" id="KW-0411">Iron-sulfur</keyword>
<evidence type="ECO:0000256" key="1">
    <source>
        <dbReference type="ARBA" id="ARBA00001933"/>
    </source>
</evidence>
<evidence type="ECO:0000256" key="5">
    <source>
        <dbReference type="ARBA" id="ARBA00023004"/>
    </source>
</evidence>
<dbReference type="RefSeq" id="WP_021281433.1">
    <property type="nucleotide sequence ID" value="NZ_JAGGLL010000003.1"/>
</dbReference>
<dbReference type="InterPro" id="IPR000192">
    <property type="entry name" value="Aminotrans_V_dom"/>
</dbReference>
<keyword evidence="5" id="KW-0408">Iron</keyword>
<sequence length="379" mass="42411">MEVYLDNSATTKPYDEVIEEVANTMRNFYANPSSAHSLGFKAEQKLRKSRECISKTIKAQPDEVIFTSGGSESNNFLIRGFCRPGNHVITSNIEHSSVRNTFKDLEAQGVRVSYIGLKADGRVDLDQLLNTIEKDTVLVSIMHVNNEVGVIQDIERIGAEIKKKSSRVKFHVDAVQSYGKLPIDVNKFYIDLMSTSAHKLHGPRGIGFSYIKRGLVPTALITGGGQERNFRSGTENLPAITGFCIASEIMHKNMKVNYKIITELKNYFISKLEDIKDIKINSGSEEFYMPHVLNVSFIGARGEVLLHALEEHNIYVSTGSACSSKAAKTSEVLNAFGLTLKEQQGAIRFSFCETNTKEEIDYVIEKLNSVLLFLRRTKR</sequence>
<proteinExistence type="inferred from homology"/>
<dbReference type="Gene3D" id="3.40.640.10">
    <property type="entry name" value="Type I PLP-dependent aspartate aminotransferase-like (Major domain)"/>
    <property type="match status" value="1"/>
</dbReference>
<name>A0ABS4K0N0_9CLOT</name>
<dbReference type="PROSITE" id="PS00595">
    <property type="entry name" value="AA_TRANSFER_CLASS_5"/>
    <property type="match status" value="1"/>
</dbReference>
<dbReference type="InterPro" id="IPR015422">
    <property type="entry name" value="PyrdxlP-dep_Trfase_small"/>
</dbReference>
<evidence type="ECO:0000256" key="6">
    <source>
        <dbReference type="ARBA" id="ARBA00023014"/>
    </source>
</evidence>
<evidence type="ECO:0000313" key="9">
    <source>
        <dbReference type="EMBL" id="MBP2020796.1"/>
    </source>
</evidence>
<evidence type="ECO:0000256" key="4">
    <source>
        <dbReference type="ARBA" id="ARBA00022898"/>
    </source>
</evidence>
<dbReference type="SUPFAM" id="SSF53383">
    <property type="entry name" value="PLP-dependent transferases"/>
    <property type="match status" value="1"/>
</dbReference>
<gene>
    <name evidence="9" type="ORF">J2Z44_000580</name>
</gene>
<keyword evidence="10" id="KW-1185">Reference proteome</keyword>